<comment type="caution">
    <text evidence="5">The sequence shown here is derived from an EMBL/GenBank/DDBJ whole genome shotgun (WGS) entry which is preliminary data.</text>
</comment>
<feature type="compositionally biased region" description="Basic and acidic residues" evidence="3">
    <location>
        <begin position="541"/>
        <end position="556"/>
    </location>
</feature>
<feature type="compositionally biased region" description="Basic and acidic residues" evidence="3">
    <location>
        <begin position="467"/>
        <end position="478"/>
    </location>
</feature>
<feature type="compositionally biased region" description="Low complexity" evidence="3">
    <location>
        <begin position="270"/>
        <end position="284"/>
    </location>
</feature>
<reference evidence="5 6" key="1">
    <citation type="submission" date="2015-08" db="EMBL/GenBank/DDBJ databases">
        <title>The genome of the Asian arowana (Scleropages formosus).</title>
        <authorList>
            <person name="Tan M.H."/>
            <person name="Gan H.M."/>
            <person name="Croft L.J."/>
            <person name="Austin C.M."/>
        </authorList>
    </citation>
    <scope>NUCLEOTIDE SEQUENCE [LARGE SCALE GENOMIC DNA]</scope>
    <source>
        <strain evidence="5">Aro1</strain>
    </source>
</reference>
<accession>A0A0N8K366</accession>
<evidence type="ECO:0000256" key="1">
    <source>
        <dbReference type="ARBA" id="ARBA00004123"/>
    </source>
</evidence>
<comment type="subcellular location">
    <subcellularLocation>
        <location evidence="1">Nucleus</location>
    </subcellularLocation>
</comment>
<feature type="non-terminal residue" evidence="5">
    <location>
        <position position="606"/>
    </location>
</feature>
<evidence type="ECO:0000313" key="6">
    <source>
        <dbReference type="Proteomes" id="UP000034805"/>
    </source>
</evidence>
<dbReference type="GO" id="GO:0043066">
    <property type="term" value="P:negative regulation of apoptotic process"/>
    <property type="evidence" value="ECO:0007669"/>
    <property type="project" value="InterPro"/>
</dbReference>
<gene>
    <name evidence="5" type="ORF">Z043_100712</name>
</gene>
<feature type="compositionally biased region" description="Polar residues" evidence="3">
    <location>
        <begin position="393"/>
        <end position="404"/>
    </location>
</feature>
<feature type="compositionally biased region" description="Basic and acidic residues" evidence="3">
    <location>
        <begin position="149"/>
        <end position="169"/>
    </location>
</feature>
<feature type="region of interest" description="Disordered" evidence="3">
    <location>
        <begin position="97"/>
        <end position="117"/>
    </location>
</feature>
<evidence type="ECO:0000256" key="2">
    <source>
        <dbReference type="ARBA" id="ARBA00023242"/>
    </source>
</evidence>
<evidence type="ECO:0000256" key="3">
    <source>
        <dbReference type="SAM" id="MobiDB-lite"/>
    </source>
</evidence>
<dbReference type="STRING" id="113540.ENSSFOP00015047987"/>
<dbReference type="PANTHER" id="PTHR23251:SF0">
    <property type="entry name" value="PROTEIN LYRIC"/>
    <property type="match status" value="1"/>
</dbReference>
<feature type="compositionally biased region" description="Polar residues" evidence="3">
    <location>
        <begin position="315"/>
        <end position="338"/>
    </location>
</feature>
<dbReference type="GO" id="GO:0006357">
    <property type="term" value="P:regulation of transcription by RNA polymerase II"/>
    <property type="evidence" value="ECO:0007669"/>
    <property type="project" value="TreeGrafter"/>
</dbReference>
<keyword evidence="4" id="KW-0472">Membrane</keyword>
<dbReference type="GO" id="GO:0005634">
    <property type="term" value="C:nucleus"/>
    <property type="evidence" value="ECO:0007669"/>
    <property type="project" value="UniProtKB-SubCell"/>
</dbReference>
<dbReference type="PANTHER" id="PTHR23251">
    <property type="entry name" value="LYSINE-RICH CEACAM1 CO-ISOLATED PROTEIN LYRIC PROTEIN"/>
    <property type="match status" value="1"/>
</dbReference>
<keyword evidence="4" id="KW-0812">Transmembrane</keyword>
<organism evidence="5 6">
    <name type="scientific">Scleropages formosus</name>
    <name type="common">Asian bonytongue</name>
    <name type="synonym">Osteoglossum formosum</name>
    <dbReference type="NCBI Taxonomy" id="113540"/>
    <lineage>
        <taxon>Eukaryota</taxon>
        <taxon>Metazoa</taxon>
        <taxon>Chordata</taxon>
        <taxon>Craniata</taxon>
        <taxon>Vertebrata</taxon>
        <taxon>Euteleostomi</taxon>
        <taxon>Actinopterygii</taxon>
        <taxon>Neopterygii</taxon>
        <taxon>Teleostei</taxon>
        <taxon>Osteoglossocephala</taxon>
        <taxon>Osteoglossomorpha</taxon>
        <taxon>Osteoglossiformes</taxon>
        <taxon>Osteoglossidae</taxon>
        <taxon>Scleropages</taxon>
    </lineage>
</organism>
<dbReference type="InterPro" id="IPR031402">
    <property type="entry name" value="LYRIC"/>
</dbReference>
<feature type="transmembrane region" description="Helical" evidence="4">
    <location>
        <begin position="49"/>
        <end position="74"/>
    </location>
</feature>
<dbReference type="GO" id="GO:0043123">
    <property type="term" value="P:positive regulation of canonical NF-kappaB signal transduction"/>
    <property type="evidence" value="ECO:0007669"/>
    <property type="project" value="InterPro"/>
</dbReference>
<dbReference type="GO" id="GO:0045766">
    <property type="term" value="P:positive regulation of angiogenesis"/>
    <property type="evidence" value="ECO:0007669"/>
    <property type="project" value="InterPro"/>
</dbReference>
<dbReference type="EMBL" id="JARO02000148">
    <property type="protein sequence ID" value="KPP79681.1"/>
    <property type="molecule type" value="Genomic_DNA"/>
</dbReference>
<dbReference type="GO" id="GO:0003712">
    <property type="term" value="F:transcription coregulator activity"/>
    <property type="evidence" value="ECO:0007669"/>
    <property type="project" value="TreeGrafter"/>
</dbReference>
<feature type="compositionally biased region" description="Basic residues" evidence="3">
    <location>
        <begin position="485"/>
        <end position="495"/>
    </location>
</feature>
<feature type="compositionally biased region" description="Basic and acidic residues" evidence="3">
    <location>
        <begin position="408"/>
        <end position="421"/>
    </location>
</feature>
<evidence type="ECO:0000313" key="5">
    <source>
        <dbReference type="EMBL" id="KPP79681.1"/>
    </source>
</evidence>
<proteinExistence type="predicted"/>
<dbReference type="Pfam" id="PF15686">
    <property type="entry name" value="LYRIC"/>
    <property type="match status" value="1"/>
</dbReference>
<protein>
    <submittedName>
        <fullName evidence="5">Protein LYRIC-like</fullName>
    </submittedName>
</protein>
<feature type="compositionally biased region" description="Basic and acidic residues" evidence="3">
    <location>
        <begin position="509"/>
        <end position="518"/>
    </location>
</feature>
<name>A0A0N8K366_SCLFO</name>
<feature type="region of interest" description="Disordered" evidence="3">
    <location>
        <begin position="137"/>
        <end position="199"/>
    </location>
</feature>
<evidence type="ECO:0000256" key="4">
    <source>
        <dbReference type="SAM" id="Phobius"/>
    </source>
</evidence>
<keyword evidence="4" id="KW-1133">Transmembrane helix</keyword>
<dbReference type="AlphaFoldDB" id="A0A0N8K366"/>
<feature type="region of interest" description="Disordered" evidence="3">
    <location>
        <begin position="245"/>
        <end position="592"/>
    </location>
</feature>
<dbReference type="Proteomes" id="UP000034805">
    <property type="component" value="Unassembled WGS sequence"/>
</dbReference>
<dbReference type="InterPro" id="IPR052305">
    <property type="entry name" value="TransReg_TumorExp"/>
</dbReference>
<keyword evidence="2" id="KW-0539">Nucleus</keyword>
<sequence length="606" mass="65762">MAAGWQEAATRQAELLCGRVRELLSSGAALLRSELGLDLGLEPALWPTWLILSAALVVLLLLTVLLWAAACGVLPGWGKRRAGRVAVEPAAESVERSAPLRSLKAEEPKKRSRKRPEKGRLSFTVIIVLAVRYNSKPQPNGRAVAELQEEPKEVEEIPKPAAEIKTEKPKKNKKKAKTEVNPAKPVSSPDGKEPDDGTEAEFNVATGWLTSCVCDHAHTCTSVALFRVTSSPLCRTGAWETKISNREKRQQRRKDKAASDDSGSPGGVDPPAASTASATLATPLELPKSTAAAPVNQRKNKGEQSRTKATKGEAVSSQAMASLTETQAVNGRGWTSNPAKIPAPAAGMDRDNWTPLPKGVARRNPETTPWAQEVEGSWTVKDGRTKKHELNPVTLNMLSMNPTAESKPVSERRDGHLKVDDEWSGLNGMAADPSSDWNAPSEVWGNYEDPQLETPTPPEEVLPEAVKGSDDDKEKEDSATAGNGKSKKKRKKKKKQGDDTGAAQQESEEPAKPKEAAAKKQVQRVQEKTLTTQAPVPPPEVKTERPTAAKKEKETVSPKPAKQVPRRPAEQEAPAKQANPPPPSQSEWYSPSHQPQCAYYALFHFD</sequence>